<sequence length="186" mass="21083">MGLMLSKNIQKLTRGSNSRKGSNRGEIPRPSSPPRGLATILRSPSLTDEFHKYLHDLDEDTEEDGLRQNWLDFVMSCRELKEVIESGTENNHKVKVQNILRKMATDFFNGKDNAKRVSLSNPVLWTKCQGLCVKAKAKNARDLSPIWLAHDDVIKSLDDIHQPFLLQRYDERNGGNVLADAVQCLL</sequence>
<dbReference type="AlphaFoldDB" id="A0A553N7D9"/>
<dbReference type="EMBL" id="VCGU01000459">
    <property type="protein sequence ID" value="TRY61356.1"/>
    <property type="molecule type" value="Genomic_DNA"/>
</dbReference>
<keyword evidence="3" id="KW-1185">Reference proteome</keyword>
<dbReference type="Proteomes" id="UP000318571">
    <property type="component" value="Chromosome 8"/>
</dbReference>
<organism evidence="2 3">
    <name type="scientific">Tigriopus californicus</name>
    <name type="common">Marine copepod</name>
    <dbReference type="NCBI Taxonomy" id="6832"/>
    <lineage>
        <taxon>Eukaryota</taxon>
        <taxon>Metazoa</taxon>
        <taxon>Ecdysozoa</taxon>
        <taxon>Arthropoda</taxon>
        <taxon>Crustacea</taxon>
        <taxon>Multicrustacea</taxon>
        <taxon>Hexanauplia</taxon>
        <taxon>Copepoda</taxon>
        <taxon>Harpacticoida</taxon>
        <taxon>Harpacticidae</taxon>
        <taxon>Tigriopus</taxon>
    </lineage>
</organism>
<evidence type="ECO:0000313" key="2">
    <source>
        <dbReference type="EMBL" id="TRY61356.1"/>
    </source>
</evidence>
<dbReference type="OMA" id="WRECARF"/>
<evidence type="ECO:0000256" key="1">
    <source>
        <dbReference type="SAM" id="MobiDB-lite"/>
    </source>
</evidence>
<protein>
    <recommendedName>
        <fullName evidence="4">RGS domain-containing protein</fullName>
    </recommendedName>
</protein>
<accession>A0A553N7D9</accession>
<feature type="compositionally biased region" description="Polar residues" evidence="1">
    <location>
        <begin position="7"/>
        <end position="20"/>
    </location>
</feature>
<proteinExistence type="predicted"/>
<evidence type="ECO:0008006" key="4">
    <source>
        <dbReference type="Google" id="ProtNLM"/>
    </source>
</evidence>
<evidence type="ECO:0000313" key="3">
    <source>
        <dbReference type="Proteomes" id="UP000318571"/>
    </source>
</evidence>
<reference evidence="2 3" key="1">
    <citation type="journal article" date="2018" name="Nat. Ecol. Evol.">
        <title>Genomic signatures of mitonuclear coevolution across populations of Tigriopus californicus.</title>
        <authorList>
            <person name="Barreto F.S."/>
            <person name="Watson E.T."/>
            <person name="Lima T.G."/>
            <person name="Willett C.S."/>
            <person name="Edmands S."/>
            <person name="Li W."/>
            <person name="Burton R.S."/>
        </authorList>
    </citation>
    <scope>NUCLEOTIDE SEQUENCE [LARGE SCALE GENOMIC DNA]</scope>
    <source>
        <strain evidence="2 3">San Diego</strain>
    </source>
</reference>
<feature type="region of interest" description="Disordered" evidence="1">
    <location>
        <begin position="1"/>
        <end position="38"/>
    </location>
</feature>
<gene>
    <name evidence="2" type="ORF">TCAL_01795</name>
</gene>
<name>A0A553N7D9_TIGCA</name>
<comment type="caution">
    <text evidence="2">The sequence shown here is derived from an EMBL/GenBank/DDBJ whole genome shotgun (WGS) entry which is preliminary data.</text>
</comment>